<keyword evidence="9" id="KW-1185">Reference proteome</keyword>
<evidence type="ECO:0000256" key="3">
    <source>
        <dbReference type="ARBA" id="ARBA00022552"/>
    </source>
</evidence>
<dbReference type="Pfam" id="PF24986">
    <property type="entry name" value="PRC_RimM"/>
    <property type="match status" value="1"/>
</dbReference>
<comment type="subunit">
    <text evidence="5">Binds ribosomal protein uS19.</text>
</comment>
<dbReference type="InterPro" id="IPR011961">
    <property type="entry name" value="RimM"/>
</dbReference>
<evidence type="ECO:0000313" key="9">
    <source>
        <dbReference type="Proteomes" id="UP000784128"/>
    </source>
</evidence>
<protein>
    <recommendedName>
        <fullName evidence="5">Ribosome maturation factor RimM</fullName>
    </recommendedName>
</protein>
<dbReference type="Gene3D" id="2.40.30.60">
    <property type="entry name" value="RimM"/>
    <property type="match status" value="1"/>
</dbReference>
<evidence type="ECO:0000256" key="4">
    <source>
        <dbReference type="ARBA" id="ARBA00023186"/>
    </source>
</evidence>
<dbReference type="SUPFAM" id="SSF50346">
    <property type="entry name" value="PRC-barrel domain"/>
    <property type="match status" value="1"/>
</dbReference>
<sequence>MPIQNALIPVGKLIGTHGIKGLLKLNSYSGNFDSLKAARTITLKFAQGTLQEFDLKSIAPHGGKPVIGLKGVDDINQALPLVGSELCLFRSQLPQTDEDEYYWCDLIGLSVFTVDDVELGTIFDIFETGSSDIYVVRRGEREYLIPAIADVITSVDLENGRVVVTPLEGLLDL</sequence>
<accession>A0ABS5UBK5</accession>
<gene>
    <name evidence="5 8" type="primary">rimM</name>
    <name evidence="8" type="ORF">KJB30_14820</name>
</gene>
<dbReference type="InterPro" id="IPR056792">
    <property type="entry name" value="PRC_RimM"/>
</dbReference>
<keyword evidence="3 5" id="KW-0698">rRNA processing</keyword>
<dbReference type="Pfam" id="PF01782">
    <property type="entry name" value="RimM"/>
    <property type="match status" value="1"/>
</dbReference>
<dbReference type="NCBIfam" id="TIGR02273">
    <property type="entry name" value="16S_RimM"/>
    <property type="match status" value="1"/>
</dbReference>
<comment type="caution">
    <text evidence="8">The sequence shown here is derived from an EMBL/GenBank/DDBJ whole genome shotgun (WGS) entry which is preliminary data.</text>
</comment>
<dbReference type="InterPro" id="IPR036976">
    <property type="entry name" value="RimM_N_sf"/>
</dbReference>
<comment type="similarity">
    <text evidence="5">Belongs to the RimM family.</text>
</comment>
<evidence type="ECO:0000256" key="5">
    <source>
        <dbReference type="HAMAP-Rule" id="MF_00014"/>
    </source>
</evidence>
<dbReference type="InterPro" id="IPR002676">
    <property type="entry name" value="RimM_N"/>
</dbReference>
<comment type="function">
    <text evidence="5">An accessory protein needed during the final step in the assembly of 30S ribosomal subunit, possibly for assembly of the head region. Essential for efficient processing of 16S rRNA. May be needed both before and after RbfA during the maturation of 16S rRNA. It has affinity for free ribosomal 30S subunits but not for 70S ribosomes.</text>
</comment>
<proteinExistence type="inferred from homology"/>
<reference evidence="8 9" key="1">
    <citation type="submission" date="2021-05" db="EMBL/GenBank/DDBJ databases">
        <title>The draft genome of Geobacter chapellei DSM 13688.</title>
        <authorList>
            <person name="Xu Z."/>
            <person name="Masuda Y."/>
            <person name="Itoh H."/>
            <person name="Senoo K."/>
        </authorList>
    </citation>
    <scope>NUCLEOTIDE SEQUENCE [LARGE SCALE GENOMIC DNA]</scope>
    <source>
        <strain evidence="8 9">DSM 13688</strain>
    </source>
</reference>
<comment type="domain">
    <text evidence="5">The PRC barrel domain binds ribosomal protein uS19.</text>
</comment>
<feature type="domain" description="RimM N-terminal" evidence="6">
    <location>
        <begin position="10"/>
        <end position="91"/>
    </location>
</feature>
<dbReference type="Gene3D" id="2.30.30.240">
    <property type="entry name" value="PRC-barrel domain"/>
    <property type="match status" value="1"/>
</dbReference>
<keyword evidence="1 5" id="KW-0963">Cytoplasm</keyword>
<dbReference type="Proteomes" id="UP000784128">
    <property type="component" value="Unassembled WGS sequence"/>
</dbReference>
<keyword evidence="2 5" id="KW-0690">Ribosome biogenesis</keyword>
<dbReference type="SUPFAM" id="SSF50447">
    <property type="entry name" value="Translation proteins"/>
    <property type="match status" value="1"/>
</dbReference>
<dbReference type="InterPro" id="IPR009000">
    <property type="entry name" value="Transl_B-barrel_sf"/>
</dbReference>
<dbReference type="HAMAP" id="MF_00014">
    <property type="entry name" value="Ribosome_mat_RimM"/>
    <property type="match status" value="1"/>
</dbReference>
<dbReference type="InterPro" id="IPR011033">
    <property type="entry name" value="PRC_barrel-like_sf"/>
</dbReference>
<feature type="domain" description="Ribosome maturation factor RimM PRC barrel" evidence="7">
    <location>
        <begin position="103"/>
        <end position="170"/>
    </location>
</feature>
<evidence type="ECO:0000256" key="1">
    <source>
        <dbReference type="ARBA" id="ARBA00022490"/>
    </source>
</evidence>
<evidence type="ECO:0000259" key="6">
    <source>
        <dbReference type="Pfam" id="PF01782"/>
    </source>
</evidence>
<evidence type="ECO:0000256" key="2">
    <source>
        <dbReference type="ARBA" id="ARBA00022517"/>
    </source>
</evidence>
<comment type="subcellular location">
    <subcellularLocation>
        <location evidence="5">Cytoplasm</location>
    </subcellularLocation>
</comment>
<dbReference type="RefSeq" id="WP_214300720.1">
    <property type="nucleotide sequence ID" value="NZ_JAHDYS010000016.1"/>
</dbReference>
<organism evidence="8 9">
    <name type="scientific">Pelotalea chapellei</name>
    <dbReference type="NCBI Taxonomy" id="44671"/>
    <lineage>
        <taxon>Bacteria</taxon>
        <taxon>Pseudomonadati</taxon>
        <taxon>Thermodesulfobacteriota</taxon>
        <taxon>Desulfuromonadia</taxon>
        <taxon>Geobacterales</taxon>
        <taxon>Geobacteraceae</taxon>
        <taxon>Pelotalea</taxon>
    </lineage>
</organism>
<name>A0ABS5UBK5_9BACT</name>
<evidence type="ECO:0000259" key="7">
    <source>
        <dbReference type="Pfam" id="PF24986"/>
    </source>
</evidence>
<dbReference type="EMBL" id="JAHDYS010000016">
    <property type="protein sequence ID" value="MBT1073064.1"/>
    <property type="molecule type" value="Genomic_DNA"/>
</dbReference>
<evidence type="ECO:0000313" key="8">
    <source>
        <dbReference type="EMBL" id="MBT1073064.1"/>
    </source>
</evidence>
<dbReference type="PANTHER" id="PTHR33692">
    <property type="entry name" value="RIBOSOME MATURATION FACTOR RIMM"/>
    <property type="match status" value="1"/>
</dbReference>
<dbReference type="PANTHER" id="PTHR33692:SF1">
    <property type="entry name" value="RIBOSOME MATURATION FACTOR RIMM"/>
    <property type="match status" value="1"/>
</dbReference>
<keyword evidence="4 5" id="KW-0143">Chaperone</keyword>